<comment type="caution">
    <text evidence="1">The sequence shown here is derived from an EMBL/GenBank/DDBJ whole genome shotgun (WGS) entry which is preliminary data.</text>
</comment>
<evidence type="ECO:0008006" key="3">
    <source>
        <dbReference type="Google" id="ProtNLM"/>
    </source>
</evidence>
<accession>A0A5A7S666</accession>
<name>A0A5A7S666_9NOCA</name>
<sequence length="173" mass="18822">MRRDHVVESDCGWSRASAEVGNHMQRSRAMTRSFPICLAGLAPFVVVGCSDSPPPAPQMVATATVDGTNTAVTGRSDCWKGDNGTYFLRAQTYDTDGNFSDRPNVDVFLYKDSLSIKMISVSVSADRSFQFDLAKDASLAKKDANTYTISGAFQEMTTKRQMTVDLSLTCPAP</sequence>
<dbReference type="AlphaFoldDB" id="A0A5A7S666"/>
<dbReference type="EMBL" id="VLNY01000013">
    <property type="protein sequence ID" value="KAA0020215.1"/>
    <property type="molecule type" value="Genomic_DNA"/>
</dbReference>
<evidence type="ECO:0000313" key="1">
    <source>
        <dbReference type="EMBL" id="KAA0020215.1"/>
    </source>
</evidence>
<proteinExistence type="predicted"/>
<evidence type="ECO:0000313" key="2">
    <source>
        <dbReference type="Proteomes" id="UP000322244"/>
    </source>
</evidence>
<protein>
    <recommendedName>
        <fullName evidence="3">Lipoprotein</fullName>
    </recommendedName>
</protein>
<organism evidence="1 2">
    <name type="scientific">Antrihabitans cavernicola</name>
    <dbReference type="NCBI Taxonomy" id="2495913"/>
    <lineage>
        <taxon>Bacteria</taxon>
        <taxon>Bacillati</taxon>
        <taxon>Actinomycetota</taxon>
        <taxon>Actinomycetes</taxon>
        <taxon>Mycobacteriales</taxon>
        <taxon>Nocardiaceae</taxon>
        <taxon>Antrihabitans</taxon>
    </lineage>
</organism>
<gene>
    <name evidence="1" type="ORF">FOY51_21795</name>
</gene>
<keyword evidence="2" id="KW-1185">Reference proteome</keyword>
<dbReference type="RefSeq" id="WP_149432365.1">
    <property type="nucleotide sequence ID" value="NZ_VLNY01000013.1"/>
</dbReference>
<dbReference type="Proteomes" id="UP000322244">
    <property type="component" value="Unassembled WGS sequence"/>
</dbReference>
<reference evidence="1 2" key="1">
    <citation type="submission" date="2019-07" db="EMBL/GenBank/DDBJ databases">
        <title>Rhodococcus cavernicolus sp. nov., isolated from a cave.</title>
        <authorList>
            <person name="Lee S.D."/>
        </authorList>
    </citation>
    <scope>NUCLEOTIDE SEQUENCE [LARGE SCALE GENOMIC DNA]</scope>
    <source>
        <strain evidence="1 2">C1-24</strain>
    </source>
</reference>